<dbReference type="Gene3D" id="3.40.1010.10">
    <property type="entry name" value="Cobalt-precorrin-4 Transmethylase, Domain 1"/>
    <property type="match status" value="1"/>
</dbReference>
<dbReference type="GO" id="GO:0009236">
    <property type="term" value="P:cobalamin biosynthetic process"/>
    <property type="evidence" value="ECO:0007669"/>
    <property type="project" value="UniProtKB-KW"/>
</dbReference>
<comment type="pathway">
    <text evidence="8">Porphyrin-containing compound metabolism; siroheme biosynthesis; precorrin-2 from uroporphyrinogen III: step 1/1.</text>
</comment>
<dbReference type="GO" id="GO:0004851">
    <property type="term" value="F:uroporphyrin-III C-methyltransferase activity"/>
    <property type="evidence" value="ECO:0007669"/>
    <property type="project" value="UniProtKB-EC"/>
</dbReference>
<comment type="similarity">
    <text evidence="1">Belongs to the precorrin methyltransferase family.</text>
</comment>
<dbReference type="EMBL" id="CP036261">
    <property type="protein sequence ID" value="QDS87032.1"/>
    <property type="molecule type" value="Genomic_DNA"/>
</dbReference>
<evidence type="ECO:0000256" key="8">
    <source>
        <dbReference type="ARBA" id="ARBA00025705"/>
    </source>
</evidence>
<feature type="domain" description="Tetrapyrrole biosynthesis uroporphyrinogen III synthase" evidence="11">
    <location>
        <begin position="287"/>
        <end position="509"/>
    </location>
</feature>
<keyword evidence="13" id="KW-1185">Reference proteome</keyword>
<evidence type="ECO:0000313" key="12">
    <source>
        <dbReference type="EMBL" id="QDS87032.1"/>
    </source>
</evidence>
<dbReference type="InterPro" id="IPR014777">
    <property type="entry name" value="4pyrrole_Mease_sub1"/>
</dbReference>
<dbReference type="FunFam" id="3.40.1010.10:FF:000001">
    <property type="entry name" value="Siroheme synthase"/>
    <property type="match status" value="1"/>
</dbReference>
<evidence type="ECO:0000259" key="11">
    <source>
        <dbReference type="Pfam" id="PF02602"/>
    </source>
</evidence>
<dbReference type="AlphaFoldDB" id="A0A517LWN1"/>
<reference evidence="12 13" key="1">
    <citation type="submission" date="2019-02" db="EMBL/GenBank/DDBJ databases">
        <title>Deep-cultivation of Planctomycetes and their phenomic and genomic characterization uncovers novel biology.</title>
        <authorList>
            <person name="Wiegand S."/>
            <person name="Jogler M."/>
            <person name="Boedeker C."/>
            <person name="Pinto D."/>
            <person name="Vollmers J."/>
            <person name="Rivas-Marin E."/>
            <person name="Kohn T."/>
            <person name="Peeters S.H."/>
            <person name="Heuer A."/>
            <person name="Rast P."/>
            <person name="Oberbeckmann S."/>
            <person name="Bunk B."/>
            <person name="Jeske O."/>
            <person name="Meyerdierks A."/>
            <person name="Storesund J.E."/>
            <person name="Kallscheuer N."/>
            <person name="Luecker S."/>
            <person name="Lage O.M."/>
            <person name="Pohl T."/>
            <person name="Merkel B.J."/>
            <person name="Hornburger P."/>
            <person name="Mueller R.-W."/>
            <person name="Bruemmer F."/>
            <person name="Labrenz M."/>
            <person name="Spormann A.M."/>
            <person name="Op den Camp H."/>
            <person name="Overmann J."/>
            <person name="Amann R."/>
            <person name="Jetten M.S.M."/>
            <person name="Mascher T."/>
            <person name="Medema M.H."/>
            <person name="Devos D.P."/>
            <person name="Kaster A.-K."/>
            <person name="Ovreas L."/>
            <person name="Rohde M."/>
            <person name="Galperin M.Y."/>
            <person name="Jogler C."/>
        </authorList>
    </citation>
    <scope>NUCLEOTIDE SEQUENCE [LARGE SCALE GENOMIC DNA]</scope>
    <source>
        <strain evidence="12 13">EC9</strain>
    </source>
</reference>
<comment type="pathway">
    <text evidence="9">Cofactor biosynthesis; adenosylcobalamin biosynthesis; precorrin-2 from uroporphyrinogen III: step 1/1.</text>
</comment>
<gene>
    <name evidence="12" type="primary">nasF</name>
    <name evidence="12" type="ORF">EC9_12080</name>
</gene>
<proteinExistence type="inferred from homology"/>
<keyword evidence="3" id="KW-0169">Cobalamin biosynthesis</keyword>
<evidence type="ECO:0000256" key="4">
    <source>
        <dbReference type="ARBA" id="ARBA00022603"/>
    </source>
</evidence>
<evidence type="ECO:0000256" key="6">
    <source>
        <dbReference type="ARBA" id="ARBA00022691"/>
    </source>
</evidence>
<dbReference type="InterPro" id="IPR003754">
    <property type="entry name" value="4pyrrol_synth_uPrphyn_synth"/>
</dbReference>
<keyword evidence="7" id="KW-0627">Porphyrin biosynthesis</keyword>
<dbReference type="PANTHER" id="PTHR45790:SF3">
    <property type="entry name" value="S-ADENOSYL-L-METHIONINE-DEPENDENT UROPORPHYRINOGEN III METHYLTRANSFERASE, CHLOROPLASTIC"/>
    <property type="match status" value="1"/>
</dbReference>
<dbReference type="Proteomes" id="UP000319557">
    <property type="component" value="Chromosome"/>
</dbReference>
<dbReference type="Pfam" id="PF02602">
    <property type="entry name" value="HEM4"/>
    <property type="match status" value="1"/>
</dbReference>
<name>A0A517LWN1_9BACT</name>
<protein>
    <recommendedName>
        <fullName evidence="2">uroporphyrinogen-III C-methyltransferase</fullName>
        <ecNumber evidence="2">2.1.1.107</ecNumber>
    </recommendedName>
</protein>
<dbReference type="InterPro" id="IPR036108">
    <property type="entry name" value="4pyrrol_syn_uPrphyn_synt_sf"/>
</dbReference>
<dbReference type="NCBIfam" id="TIGR01469">
    <property type="entry name" value="cobA_cysG_Cterm"/>
    <property type="match status" value="1"/>
</dbReference>
<feature type="domain" description="Tetrapyrrole methylase" evidence="10">
    <location>
        <begin position="24"/>
        <end position="235"/>
    </location>
</feature>
<dbReference type="InterPro" id="IPR006366">
    <property type="entry name" value="CobA/CysG_C"/>
</dbReference>
<dbReference type="NCBIfam" id="NF004790">
    <property type="entry name" value="PRK06136.1"/>
    <property type="match status" value="1"/>
</dbReference>
<evidence type="ECO:0000256" key="5">
    <source>
        <dbReference type="ARBA" id="ARBA00022679"/>
    </source>
</evidence>
<sequence length="515" mass="55322">MSSPKSPFHPFERPIHSATRMLGHVYLIGAGPGDPQLITLRGVQCLKKADVVLYDGLVNPQLLVHAADAELVCVGKHGQQRIWTQDEIQEEMLRMARQGRIVARLKGGDPAVFARGAEETAALSEAGISFEVVPGITAALAAGSFTGIPITHRHHASAVALVTGHQKDNDATDLDWNALAKFPGTLVIYMGVTTAQTWTQALIDGGKPADTPAAIVRRCTWSDQQVFRCTLGEIALRLSPASKIRPPAIVIVGPVADLPEQLDWFDHRPLSGQRILVTRPDGQAGELGDALRELGADPLYQPAIEIVPPPDWSDVDATISQLGEVDWIVFSSRNGVQFYLDRILRLGHDMRLLGGGQIAAVGDRTAEALQGYGLRADLVPADFEAESLAASLSPQAAGKQVLSVRASRGRDVLRQHLADAGASVREVVAYQNRDVIDADAKIRQQMADGQIDWTTVTSSAIARSLVQMFGESLHQTKLASLSPVTSQTLKGLGFSVACEAEHYTIDGLVKAIAQV</sequence>
<dbReference type="Gene3D" id="3.40.50.10090">
    <property type="match status" value="2"/>
</dbReference>
<evidence type="ECO:0000259" key="10">
    <source>
        <dbReference type="Pfam" id="PF00590"/>
    </source>
</evidence>
<accession>A0A517LWN1</accession>
<keyword evidence="6" id="KW-0949">S-adenosyl-L-methionine</keyword>
<dbReference type="CDD" id="cd06578">
    <property type="entry name" value="HemD"/>
    <property type="match status" value="1"/>
</dbReference>
<dbReference type="Pfam" id="PF00590">
    <property type="entry name" value="TP_methylase"/>
    <property type="match status" value="1"/>
</dbReference>
<dbReference type="PROSITE" id="PS00839">
    <property type="entry name" value="SUMT_1"/>
    <property type="match status" value="1"/>
</dbReference>
<evidence type="ECO:0000313" key="13">
    <source>
        <dbReference type="Proteomes" id="UP000319557"/>
    </source>
</evidence>
<dbReference type="CDD" id="cd11642">
    <property type="entry name" value="SUMT"/>
    <property type="match status" value="1"/>
</dbReference>
<dbReference type="Gene3D" id="3.30.950.10">
    <property type="entry name" value="Methyltransferase, Cobalt-precorrin-4 Transmethylase, Domain 2"/>
    <property type="match status" value="1"/>
</dbReference>
<dbReference type="InterPro" id="IPR050161">
    <property type="entry name" value="Siro_Cobalamin_biosynth"/>
</dbReference>
<evidence type="ECO:0000256" key="7">
    <source>
        <dbReference type="ARBA" id="ARBA00023244"/>
    </source>
</evidence>
<evidence type="ECO:0000256" key="1">
    <source>
        <dbReference type="ARBA" id="ARBA00005879"/>
    </source>
</evidence>
<dbReference type="InterPro" id="IPR000878">
    <property type="entry name" value="4pyrrol_Mease"/>
</dbReference>
<dbReference type="InterPro" id="IPR003043">
    <property type="entry name" value="Uropor_MeTrfase_CS"/>
</dbReference>
<dbReference type="KEGG" id="ruv:EC9_12080"/>
<dbReference type="EC" id="2.1.1.107" evidence="2"/>
<evidence type="ECO:0000256" key="9">
    <source>
        <dbReference type="ARBA" id="ARBA00060548"/>
    </source>
</evidence>
<keyword evidence="5 12" id="KW-0808">Transferase</keyword>
<dbReference type="PANTHER" id="PTHR45790">
    <property type="entry name" value="SIROHEME SYNTHASE-RELATED"/>
    <property type="match status" value="1"/>
</dbReference>
<keyword evidence="4 12" id="KW-0489">Methyltransferase</keyword>
<organism evidence="12 13">
    <name type="scientific">Rosistilla ulvae</name>
    <dbReference type="NCBI Taxonomy" id="1930277"/>
    <lineage>
        <taxon>Bacteria</taxon>
        <taxon>Pseudomonadati</taxon>
        <taxon>Planctomycetota</taxon>
        <taxon>Planctomycetia</taxon>
        <taxon>Pirellulales</taxon>
        <taxon>Pirellulaceae</taxon>
        <taxon>Rosistilla</taxon>
    </lineage>
</organism>
<evidence type="ECO:0000256" key="2">
    <source>
        <dbReference type="ARBA" id="ARBA00012162"/>
    </source>
</evidence>
<dbReference type="GO" id="GO:0004852">
    <property type="term" value="F:uroporphyrinogen-III synthase activity"/>
    <property type="evidence" value="ECO:0007669"/>
    <property type="project" value="InterPro"/>
</dbReference>
<dbReference type="InterPro" id="IPR035996">
    <property type="entry name" value="4pyrrol_Methylase_sf"/>
</dbReference>
<dbReference type="SUPFAM" id="SSF69618">
    <property type="entry name" value="HemD-like"/>
    <property type="match status" value="1"/>
</dbReference>
<evidence type="ECO:0000256" key="3">
    <source>
        <dbReference type="ARBA" id="ARBA00022573"/>
    </source>
</evidence>
<dbReference type="FunFam" id="3.30.950.10:FF:000001">
    <property type="entry name" value="Siroheme synthase"/>
    <property type="match status" value="1"/>
</dbReference>
<dbReference type="GO" id="GO:0032259">
    <property type="term" value="P:methylation"/>
    <property type="evidence" value="ECO:0007669"/>
    <property type="project" value="UniProtKB-KW"/>
</dbReference>
<dbReference type="InterPro" id="IPR014776">
    <property type="entry name" value="4pyrrole_Mease_sub2"/>
</dbReference>
<dbReference type="GO" id="GO:0019354">
    <property type="term" value="P:siroheme biosynthetic process"/>
    <property type="evidence" value="ECO:0007669"/>
    <property type="project" value="InterPro"/>
</dbReference>
<dbReference type="SUPFAM" id="SSF53790">
    <property type="entry name" value="Tetrapyrrole methylase"/>
    <property type="match status" value="1"/>
</dbReference>